<feature type="compositionally biased region" description="Polar residues" evidence="1">
    <location>
        <begin position="425"/>
        <end position="434"/>
    </location>
</feature>
<feature type="compositionally biased region" description="Basic and acidic residues" evidence="1">
    <location>
        <begin position="800"/>
        <end position="823"/>
    </location>
</feature>
<feature type="compositionally biased region" description="Low complexity" evidence="1">
    <location>
        <begin position="767"/>
        <end position="783"/>
    </location>
</feature>
<feature type="compositionally biased region" description="Acidic residues" evidence="1">
    <location>
        <begin position="1243"/>
        <end position="1252"/>
    </location>
</feature>
<feature type="compositionally biased region" description="Acidic residues" evidence="1">
    <location>
        <begin position="1153"/>
        <end position="1169"/>
    </location>
</feature>
<proteinExistence type="predicted"/>
<feature type="compositionally biased region" description="Low complexity" evidence="1">
    <location>
        <begin position="838"/>
        <end position="855"/>
    </location>
</feature>
<dbReference type="OrthoDB" id="1922977at2759"/>
<feature type="region of interest" description="Disordered" evidence="1">
    <location>
        <begin position="358"/>
        <end position="900"/>
    </location>
</feature>
<feature type="compositionally biased region" description="Acidic residues" evidence="1">
    <location>
        <begin position="1219"/>
        <end position="1230"/>
    </location>
</feature>
<dbReference type="STRING" id="50376.A0A517L0Z4"/>
<feature type="compositionally biased region" description="Pro residues" evidence="1">
    <location>
        <begin position="98"/>
        <end position="114"/>
    </location>
</feature>
<reference evidence="2 3" key="1">
    <citation type="submission" date="2019-07" db="EMBL/GenBank/DDBJ databases">
        <title>Finished genome of Venturia effusa.</title>
        <authorList>
            <person name="Young C.A."/>
            <person name="Cox M.P."/>
            <person name="Ganley A.R.D."/>
            <person name="David W.J."/>
        </authorList>
    </citation>
    <scope>NUCLEOTIDE SEQUENCE [LARGE SCALE GENOMIC DNA]</scope>
    <source>
        <strain evidence="3">albino</strain>
    </source>
</reference>
<feature type="compositionally biased region" description="Polar residues" evidence="1">
    <location>
        <begin position="585"/>
        <end position="595"/>
    </location>
</feature>
<feature type="compositionally biased region" description="Low complexity" evidence="1">
    <location>
        <begin position="437"/>
        <end position="448"/>
    </location>
</feature>
<feature type="compositionally biased region" description="Polar residues" evidence="1">
    <location>
        <begin position="182"/>
        <end position="198"/>
    </location>
</feature>
<name>A0A517L0Z4_9PEZI</name>
<organism evidence="2 3">
    <name type="scientific">Venturia effusa</name>
    <dbReference type="NCBI Taxonomy" id="50376"/>
    <lineage>
        <taxon>Eukaryota</taxon>
        <taxon>Fungi</taxon>
        <taxon>Dikarya</taxon>
        <taxon>Ascomycota</taxon>
        <taxon>Pezizomycotina</taxon>
        <taxon>Dothideomycetes</taxon>
        <taxon>Pleosporomycetidae</taxon>
        <taxon>Venturiales</taxon>
        <taxon>Venturiaceae</taxon>
        <taxon>Venturia</taxon>
    </lineage>
</organism>
<sequence>MANYSYPPPFPPLYHPPQPQQQQQPPGTIIQEAYTNQSYVPSPQNPPQYQQPMSGIPGMELLTPVLDQNQLAYFWQQLASGNPALPSNVPLPQTSPVQPAPFSFPPYAPPPLPIPQQTQPATTQSSPVLDGNFQHNRVNELGRPDREEGELSEEGEVSMPDARTTGSWKNGRNSRKHDPKAKSTQGTPRPAPQSQQHANVRKENVSYQTPKSQSKQGKKNPPALRSRPATTTEPSVPQSQSKRPDLRQKAMEALNDLHAHGVNYPALAKETIFDAFDKDLLRQLFKDAGIPLEEPPPRQPPPKQGLPPPQTPQNPFSAQTNSPFEPKSLDPALVNLLSQGGMHLDPATLDKLAKAMRQNSLATSLPDQPTKEEVASPDRPMIPGLAPSLQTTQTIVKPSNETIQTPKADKLQAPAPAQKPKTVPAQKTTSSAGQPSAREAYLAKLAAAKNKKKVAGTPGPSSGESSKPTIQQPSQASTIVAPAVAAKLSTPAKKPVTQAPKSTSLPDAPTSTPSRSMVKMDVLQRKLDAERKAKQAQESAKANAPPAALPPSRSDSISSIEYNQSNSGSAQSGAAKGEAQEERTQSGSATPSNGAQAVIASNAVPSIPGLFLKGGDAASRQLPAASPRRAPTSMYGLPARPEPSHPYQAQPTHVLPPRPPPVASVSSPKLPAHAPRSQAWQQEASKKRPASAVSGPPSFAPAKRQHEYAWNKRYNRPAVEADESVVIDISSDEDDGDNMDIDDDFQTTTGASATKSLPTQKLLHNRALPPGLSGPSALSSPAAVSTPDPIGTAPTGNQQRLDELAEMKKRLQEQLKKKQEMKKSKLAPSDSQTTELISANSSLSSDSAVDATTSHDQPKSETANAHSSIHTSKNKPVSAATMPAFAPVLSPPQPSVRRSGLEAEISNDELLLQQMQKKMEEMQAKINRNKTELAQELEEIGIDTQGMSMETMEAVKEDIAQASLEDAVTGLPEPNVDKTLVSEPALPLEMDSHRTESASEDGEGEIVEAQGRSEAALPHLPRDDAIKPSDTTDTTPEVDASVKAAAVSQVITAERETPVLEAAVEVDDKMREPSDSSSENEDSDSSSEDEDDEDNNDEYEPETLVVPANGPDTINHDESDDDKMSTSSESSEASDSDSENADGVQLPIHEQAIEEEDSEDSDNSDEDEIYETRLEASAQSAVDVAKVETDAVPTGATPAHDQTSNEAVVEIMDDKSDSSDDGEISEDDNGADSALQLQLEAAMNEEQDDYEPEGVAVASPDPNFASTSHVDVNTSDPDSMAMQAEDMAVPEIKVSESVSTAPSAAAINGHGFVLPGLGSTVAYVPQPAIAPTDLDAVVTKAQVMRDDGEDDYEPSVAPVAPQADDVSSDDDADLYEPLPIDANVGASTEMSATTGAAEAGLSSDEGEPMAVDDGTLPSDEAGQHMRDMGLADNMILVQLGSLNPGRTDEDKKRWADGLRTLIGSLRAQGVKETDVVASQIASYRRNFFKDPSRIFDI</sequence>
<feature type="compositionally biased region" description="Low complexity" evidence="1">
    <location>
        <begin position="115"/>
        <end position="127"/>
    </location>
</feature>
<keyword evidence="3" id="KW-1185">Reference proteome</keyword>
<gene>
    <name evidence="2" type="ORF">FKW77_002873</name>
</gene>
<feature type="compositionally biased region" description="Basic and acidic residues" evidence="1">
    <location>
        <begin position="242"/>
        <end position="254"/>
    </location>
</feature>
<feature type="compositionally biased region" description="Polar residues" evidence="1">
    <location>
        <begin position="1264"/>
        <end position="1277"/>
    </location>
</feature>
<accession>A0A517L0Z4</accession>
<feature type="compositionally biased region" description="Acidic residues" evidence="1">
    <location>
        <begin position="720"/>
        <end position="745"/>
    </location>
</feature>
<feature type="region of interest" description="Disordered" evidence="1">
    <location>
        <begin position="82"/>
        <end position="254"/>
    </location>
</feature>
<feature type="compositionally biased region" description="Polar residues" evidence="1">
    <location>
        <begin position="746"/>
        <end position="759"/>
    </location>
</feature>
<dbReference type="EMBL" id="CP042187">
    <property type="protein sequence ID" value="QDS69307.1"/>
    <property type="molecule type" value="Genomic_DNA"/>
</dbReference>
<feature type="compositionally biased region" description="Low complexity" evidence="1">
    <location>
        <begin position="663"/>
        <end position="672"/>
    </location>
</feature>
<dbReference type="Proteomes" id="UP000316270">
    <property type="component" value="Chromosome 3"/>
</dbReference>
<feature type="compositionally biased region" description="Polar residues" evidence="1">
    <location>
        <begin position="228"/>
        <end position="241"/>
    </location>
</feature>
<feature type="compositionally biased region" description="Polar residues" evidence="1">
    <location>
        <begin position="358"/>
        <end position="367"/>
    </location>
</feature>
<feature type="region of interest" description="Disordered" evidence="1">
    <location>
        <begin position="1346"/>
        <end position="1423"/>
    </location>
</feature>
<feature type="compositionally biased region" description="Acidic residues" evidence="1">
    <location>
        <begin position="1078"/>
        <end position="1101"/>
    </location>
</feature>
<feature type="compositionally biased region" description="Polar residues" evidence="1">
    <location>
        <begin position="205"/>
        <end position="215"/>
    </location>
</feature>
<feature type="region of interest" description="Disordered" evidence="1">
    <location>
        <begin position="967"/>
        <end position="1278"/>
    </location>
</feature>
<feature type="compositionally biased region" description="Polar residues" evidence="1">
    <location>
        <begin position="314"/>
        <end position="323"/>
    </location>
</feature>
<feature type="compositionally biased region" description="Polar residues" evidence="1">
    <location>
        <begin position="860"/>
        <end position="875"/>
    </location>
</feature>
<evidence type="ECO:0000313" key="2">
    <source>
        <dbReference type="EMBL" id="QDS69307.1"/>
    </source>
</evidence>
<protein>
    <submittedName>
        <fullName evidence="2">Uncharacterized protein</fullName>
    </submittedName>
</protein>
<feature type="compositionally biased region" description="Polar residues" evidence="1">
    <location>
        <begin position="388"/>
        <end position="405"/>
    </location>
</feature>
<evidence type="ECO:0000313" key="3">
    <source>
        <dbReference type="Proteomes" id="UP000316270"/>
    </source>
</evidence>
<feature type="compositionally biased region" description="Polar residues" evidence="1">
    <location>
        <begin position="459"/>
        <end position="478"/>
    </location>
</feature>
<feature type="compositionally biased region" description="Basic and acidic residues" evidence="1">
    <location>
        <begin position="137"/>
        <end position="146"/>
    </location>
</feature>
<feature type="compositionally biased region" description="Polar residues" evidence="1">
    <location>
        <begin position="1385"/>
        <end position="1394"/>
    </location>
</feature>
<feature type="compositionally biased region" description="Basic and acidic residues" evidence="1">
    <location>
        <begin position="522"/>
        <end position="535"/>
    </location>
</feature>
<feature type="compositionally biased region" description="Polar residues" evidence="1">
    <location>
        <begin position="499"/>
        <end position="515"/>
    </location>
</feature>
<feature type="compositionally biased region" description="Acidic residues" evidence="1">
    <location>
        <begin position="147"/>
        <end position="156"/>
    </location>
</feature>
<feature type="region of interest" description="Disordered" evidence="1">
    <location>
        <begin position="287"/>
        <end position="329"/>
    </location>
</feature>
<feature type="compositionally biased region" description="Low complexity" evidence="1">
    <location>
        <begin position="536"/>
        <end position="556"/>
    </location>
</feature>
<feature type="compositionally biased region" description="Pro residues" evidence="1">
    <location>
        <begin position="1"/>
        <end position="19"/>
    </location>
</feature>
<evidence type="ECO:0000256" key="1">
    <source>
        <dbReference type="SAM" id="MobiDB-lite"/>
    </source>
</evidence>
<feature type="region of interest" description="Disordered" evidence="1">
    <location>
        <begin position="1"/>
        <end position="56"/>
    </location>
</feature>
<feature type="compositionally biased region" description="Low complexity" evidence="1">
    <location>
        <begin position="36"/>
        <end position="52"/>
    </location>
</feature>
<feature type="compositionally biased region" description="Low complexity" evidence="1">
    <location>
        <begin position="563"/>
        <end position="577"/>
    </location>
</feature>
<feature type="compositionally biased region" description="Pro residues" evidence="1">
    <location>
        <begin position="293"/>
        <end position="312"/>
    </location>
</feature>